<name>A0A8G2EUG7_9PROT</name>
<reference evidence="6 7" key="1">
    <citation type="submission" date="2016-10" db="EMBL/GenBank/DDBJ databases">
        <authorList>
            <person name="Varghese N."/>
            <person name="Submissions S."/>
        </authorList>
    </citation>
    <scope>NUCLEOTIDE SEQUENCE [LARGE SCALE GENOMIC DNA]</scope>
    <source>
        <strain evidence="6 7">DSM 18839</strain>
    </source>
</reference>
<dbReference type="SUPFAM" id="SSF46785">
    <property type="entry name" value="Winged helix' DNA-binding domain"/>
    <property type="match status" value="1"/>
</dbReference>
<sequence length="311" mass="34197">MTIKIDLNLLPLFAAVAEEKNFRAAADRLGVTRSAVSQGVRRLEDSLGITLVTRTTRSVRLTEAGERLYAALSQPMSDIDVALEGLGGADRPSGLLKLAVTSIAEEFLSGPFLVRFANAHPAVELDVTVTDEEFDIVAAGFDAGVRLGEVIEMDMIAVPVTGDQREAVVAAPGYLAAHHAPAHPRDLVHHRCIGWRRAPNIAPHRWEFEEAGVPFDVAVDPYVTTNDLWLMLRMALNGGGITFATADTFRPYVDRGELVSLLEEFLPPFPGLFLYYPQRLNMAPKLRALVEHTRRWRRPILPADPVSSSQD</sequence>
<dbReference type="EMBL" id="FNBW01000003">
    <property type="protein sequence ID" value="SDF37440.1"/>
    <property type="molecule type" value="Genomic_DNA"/>
</dbReference>
<dbReference type="SUPFAM" id="SSF53850">
    <property type="entry name" value="Periplasmic binding protein-like II"/>
    <property type="match status" value="1"/>
</dbReference>
<gene>
    <name evidence="6" type="ORF">SAMN05660686_01058</name>
</gene>
<dbReference type="PRINTS" id="PR00039">
    <property type="entry name" value="HTHLYSR"/>
</dbReference>
<dbReference type="GO" id="GO:0003677">
    <property type="term" value="F:DNA binding"/>
    <property type="evidence" value="ECO:0007669"/>
    <property type="project" value="UniProtKB-KW"/>
</dbReference>
<dbReference type="FunFam" id="1.10.10.10:FF:000001">
    <property type="entry name" value="LysR family transcriptional regulator"/>
    <property type="match status" value="1"/>
</dbReference>
<dbReference type="PANTHER" id="PTHR30537:SF5">
    <property type="entry name" value="HTH-TYPE TRANSCRIPTIONAL ACTIVATOR TTDR-RELATED"/>
    <property type="match status" value="1"/>
</dbReference>
<dbReference type="PROSITE" id="PS50931">
    <property type="entry name" value="HTH_LYSR"/>
    <property type="match status" value="1"/>
</dbReference>
<evidence type="ECO:0000313" key="6">
    <source>
        <dbReference type="EMBL" id="SDF37440.1"/>
    </source>
</evidence>
<evidence type="ECO:0000256" key="1">
    <source>
        <dbReference type="ARBA" id="ARBA00009437"/>
    </source>
</evidence>
<evidence type="ECO:0000256" key="4">
    <source>
        <dbReference type="ARBA" id="ARBA00023163"/>
    </source>
</evidence>
<keyword evidence="7" id="KW-1185">Reference proteome</keyword>
<dbReference type="Gene3D" id="3.40.190.290">
    <property type="match status" value="1"/>
</dbReference>
<proteinExistence type="inferred from homology"/>
<evidence type="ECO:0000256" key="2">
    <source>
        <dbReference type="ARBA" id="ARBA00023015"/>
    </source>
</evidence>
<keyword evidence="2" id="KW-0805">Transcription regulation</keyword>
<accession>A0A8G2EUG7</accession>
<dbReference type="Pfam" id="PF00126">
    <property type="entry name" value="HTH_1"/>
    <property type="match status" value="1"/>
</dbReference>
<keyword evidence="4" id="KW-0804">Transcription</keyword>
<dbReference type="GO" id="GO:0003700">
    <property type="term" value="F:DNA-binding transcription factor activity"/>
    <property type="evidence" value="ECO:0007669"/>
    <property type="project" value="InterPro"/>
</dbReference>
<dbReference type="Gene3D" id="1.10.10.10">
    <property type="entry name" value="Winged helix-like DNA-binding domain superfamily/Winged helix DNA-binding domain"/>
    <property type="match status" value="1"/>
</dbReference>
<dbReference type="InterPro" id="IPR058163">
    <property type="entry name" value="LysR-type_TF_proteobact-type"/>
</dbReference>
<dbReference type="InterPro" id="IPR036388">
    <property type="entry name" value="WH-like_DNA-bd_sf"/>
</dbReference>
<dbReference type="InterPro" id="IPR000847">
    <property type="entry name" value="LysR_HTH_N"/>
</dbReference>
<dbReference type="Pfam" id="PF03466">
    <property type="entry name" value="LysR_substrate"/>
    <property type="match status" value="1"/>
</dbReference>
<evidence type="ECO:0000259" key="5">
    <source>
        <dbReference type="PROSITE" id="PS50931"/>
    </source>
</evidence>
<feature type="domain" description="HTH lysR-type" evidence="5">
    <location>
        <begin position="5"/>
        <end position="62"/>
    </location>
</feature>
<organism evidence="6 7">
    <name type="scientific">Thalassobaculum litoreum DSM 18839</name>
    <dbReference type="NCBI Taxonomy" id="1123362"/>
    <lineage>
        <taxon>Bacteria</taxon>
        <taxon>Pseudomonadati</taxon>
        <taxon>Pseudomonadota</taxon>
        <taxon>Alphaproteobacteria</taxon>
        <taxon>Rhodospirillales</taxon>
        <taxon>Thalassobaculaceae</taxon>
        <taxon>Thalassobaculum</taxon>
    </lineage>
</organism>
<dbReference type="AlphaFoldDB" id="A0A8G2EUG7"/>
<dbReference type="RefSeq" id="WP_245701921.1">
    <property type="nucleotide sequence ID" value="NZ_FNBW01000003.1"/>
</dbReference>
<dbReference type="Proteomes" id="UP000198615">
    <property type="component" value="Unassembled WGS sequence"/>
</dbReference>
<keyword evidence="3 6" id="KW-0238">DNA-binding</keyword>
<evidence type="ECO:0000313" key="7">
    <source>
        <dbReference type="Proteomes" id="UP000198615"/>
    </source>
</evidence>
<protein>
    <submittedName>
        <fullName evidence="6">DNA-binding transcriptional regulator, LysR family</fullName>
    </submittedName>
</protein>
<dbReference type="PANTHER" id="PTHR30537">
    <property type="entry name" value="HTH-TYPE TRANSCRIPTIONAL REGULATOR"/>
    <property type="match status" value="1"/>
</dbReference>
<comment type="caution">
    <text evidence="6">The sequence shown here is derived from an EMBL/GenBank/DDBJ whole genome shotgun (WGS) entry which is preliminary data.</text>
</comment>
<comment type="similarity">
    <text evidence="1">Belongs to the LysR transcriptional regulatory family.</text>
</comment>
<dbReference type="InterPro" id="IPR005119">
    <property type="entry name" value="LysR_subst-bd"/>
</dbReference>
<dbReference type="InterPro" id="IPR036390">
    <property type="entry name" value="WH_DNA-bd_sf"/>
</dbReference>
<evidence type="ECO:0000256" key="3">
    <source>
        <dbReference type="ARBA" id="ARBA00023125"/>
    </source>
</evidence>